<protein>
    <submittedName>
        <fullName evidence="2">Uncharacterized protein</fullName>
    </submittedName>
</protein>
<feature type="compositionally biased region" description="Polar residues" evidence="1">
    <location>
        <begin position="168"/>
        <end position="191"/>
    </location>
</feature>
<dbReference type="AlphaFoldDB" id="A0A2S4PTR2"/>
<evidence type="ECO:0000313" key="2">
    <source>
        <dbReference type="EMBL" id="POS85423.1"/>
    </source>
</evidence>
<feature type="compositionally biased region" description="Polar residues" evidence="1">
    <location>
        <begin position="59"/>
        <end position="73"/>
    </location>
</feature>
<dbReference type="OrthoDB" id="5426191at2759"/>
<organism evidence="2 3">
    <name type="scientific">Erysiphe pulchra</name>
    <dbReference type="NCBI Taxonomy" id="225359"/>
    <lineage>
        <taxon>Eukaryota</taxon>
        <taxon>Fungi</taxon>
        <taxon>Dikarya</taxon>
        <taxon>Ascomycota</taxon>
        <taxon>Pezizomycotina</taxon>
        <taxon>Leotiomycetes</taxon>
        <taxon>Erysiphales</taxon>
        <taxon>Erysiphaceae</taxon>
        <taxon>Erysiphe</taxon>
    </lineage>
</organism>
<keyword evidence="3" id="KW-1185">Reference proteome</keyword>
<reference evidence="2 3" key="1">
    <citation type="submission" date="2017-10" db="EMBL/GenBank/DDBJ databases">
        <title>Development of genomic resources for the powdery mildew, Erysiphe pulchra.</title>
        <authorList>
            <person name="Wadl P.A."/>
            <person name="Mack B.M."/>
            <person name="Moore G."/>
            <person name="Beltz S.B."/>
        </authorList>
    </citation>
    <scope>NUCLEOTIDE SEQUENCE [LARGE SCALE GENOMIC DNA]</scope>
    <source>
        <strain evidence="2">Cflorida</strain>
    </source>
</reference>
<sequence>MTVTVEANSLSDITQIASNPPRYPRNPAEKPRRPLTLYIARVPGSKAIFNPKEPVPGSEPSTSIQPSSQTDQTIPRHPLGPRSISSVSNIERKPVPGACTQNPELTQIKSNPHNLQYQKHEFLESNPSSVLRDKNSERAFSVTIIRRDLSSGAQWNIGTVFGHPLTEEGSNGRNEKSSNPNETSQQETSSTFDRRITMEGSSFWDRASAQRKRAISDLSDKYRTSCGLRAHENDHCQHDVKAHGKGYVFMSPWGGRCKFVTGSGGRSLRCHHKLPPPISANSMDIQQHSVTVSELRFNLPISLLAYSTAPQSIDRKGDIFSESHYKDVRSKMKILKLTGPPLTHRTRSNSGFNHRSDDEGHLARTYSRTSTDSRENNYFETTETSRNSLELLHQNYREEDTSNKYHDLGREKAGGGSNGTHAKLGKIIIHDEGIKMLDLIVSANMAIWWSVWDGF</sequence>
<evidence type="ECO:0000256" key="1">
    <source>
        <dbReference type="SAM" id="MobiDB-lite"/>
    </source>
</evidence>
<dbReference type="EMBL" id="PEDP01000608">
    <property type="protein sequence ID" value="POS85423.1"/>
    <property type="molecule type" value="Genomic_DNA"/>
</dbReference>
<dbReference type="STRING" id="225359.A0A2S4PTR2"/>
<dbReference type="Proteomes" id="UP000237438">
    <property type="component" value="Unassembled WGS sequence"/>
</dbReference>
<feature type="region of interest" description="Disordered" evidence="1">
    <location>
        <begin position="47"/>
        <end position="95"/>
    </location>
</feature>
<accession>A0A2S4PTR2</accession>
<evidence type="ECO:0000313" key="3">
    <source>
        <dbReference type="Proteomes" id="UP000237438"/>
    </source>
</evidence>
<feature type="compositionally biased region" description="Polar residues" evidence="1">
    <location>
        <begin position="1"/>
        <end position="18"/>
    </location>
</feature>
<name>A0A2S4PTR2_9PEZI</name>
<proteinExistence type="predicted"/>
<feature type="region of interest" description="Disordered" evidence="1">
    <location>
        <begin position="1"/>
        <end position="34"/>
    </location>
</feature>
<feature type="region of interest" description="Disordered" evidence="1">
    <location>
        <begin position="340"/>
        <end position="378"/>
    </location>
</feature>
<feature type="region of interest" description="Disordered" evidence="1">
    <location>
        <begin position="161"/>
        <end position="195"/>
    </location>
</feature>
<comment type="caution">
    <text evidence="2">The sequence shown here is derived from an EMBL/GenBank/DDBJ whole genome shotgun (WGS) entry which is preliminary data.</text>
</comment>
<gene>
    <name evidence="2" type="ORF">EPUL_003952</name>
</gene>